<dbReference type="Gene3D" id="3.30.200.20">
    <property type="entry name" value="Phosphorylase Kinase, domain 1"/>
    <property type="match status" value="1"/>
</dbReference>
<evidence type="ECO:0000256" key="3">
    <source>
        <dbReference type="ARBA" id="ARBA00022777"/>
    </source>
</evidence>
<dbReference type="PANTHER" id="PTHR43289">
    <property type="entry name" value="MITOGEN-ACTIVATED PROTEIN KINASE KINASE KINASE 20-RELATED"/>
    <property type="match status" value="1"/>
</dbReference>
<evidence type="ECO:0000313" key="6">
    <source>
        <dbReference type="EMBL" id="GES14455.1"/>
    </source>
</evidence>
<keyword evidence="1" id="KW-0808">Transferase</keyword>
<dbReference type="AlphaFoldDB" id="A0A5M3WY85"/>
<evidence type="ECO:0000256" key="1">
    <source>
        <dbReference type="ARBA" id="ARBA00022679"/>
    </source>
</evidence>
<comment type="caution">
    <text evidence="6">The sequence shown here is derived from an EMBL/GenBank/DDBJ whole genome shotgun (WGS) entry which is preliminary data.</text>
</comment>
<keyword evidence="7" id="KW-1185">Reference proteome</keyword>
<evidence type="ECO:0000259" key="5">
    <source>
        <dbReference type="PROSITE" id="PS50011"/>
    </source>
</evidence>
<dbReference type="Proteomes" id="UP000331127">
    <property type="component" value="Unassembled WGS sequence"/>
</dbReference>
<dbReference type="RefSeq" id="WP_170322902.1">
    <property type="nucleotide sequence ID" value="NZ_BAAAHL010000036.1"/>
</dbReference>
<evidence type="ECO:0000256" key="2">
    <source>
        <dbReference type="ARBA" id="ARBA00022741"/>
    </source>
</evidence>
<organism evidence="6 7">
    <name type="scientific">Acrocarpospora macrocephala</name>
    <dbReference type="NCBI Taxonomy" id="150177"/>
    <lineage>
        <taxon>Bacteria</taxon>
        <taxon>Bacillati</taxon>
        <taxon>Actinomycetota</taxon>
        <taxon>Actinomycetes</taxon>
        <taxon>Streptosporangiales</taxon>
        <taxon>Streptosporangiaceae</taxon>
        <taxon>Acrocarpospora</taxon>
    </lineage>
</organism>
<accession>A0A5M3WY85</accession>
<dbReference type="SMART" id="SM00220">
    <property type="entry name" value="S_TKc"/>
    <property type="match status" value="1"/>
</dbReference>
<keyword evidence="4" id="KW-0067">ATP-binding</keyword>
<sequence length="376" mass="40871">MRVEPLRSGDPRKIGPYRVEGRIGCGGQGCVFLAKGPGRPQVAIKVLHLGRADDADARRRFAEELLLMRKVPPEHTAVVYDADVDGEEPYLVVEYIPGPSLQQAVIERDVIADTPLQRLATQMATALVAIHGAGVVHRDLKPANVLLGLDGVRVVDFGIAQAAEATALQTNVVMGTFAYMAPEQFSGKSSPATDVYAWAATLVFAASGRPPCGDEGGMPAIINRVLNQPPELGPITEPLRSIVRRCLAKRPEERPTAWWLLQSLLVRDPGLPVQPRTDVPPLRLTVSGKSYELNSTKIYTVGGPGCTIEIADFPAELLYLRYRDEWMIRVRVPDADIRVERAQHNADTLLLSETGANCTVTAYIGSRRVTCGLTLG</sequence>
<name>A0A5M3WY85_9ACTN</name>
<dbReference type="InterPro" id="IPR008271">
    <property type="entry name" value="Ser/Thr_kinase_AS"/>
</dbReference>
<keyword evidence="2" id="KW-0547">Nucleotide-binding</keyword>
<protein>
    <recommendedName>
        <fullName evidence="5">Protein kinase domain-containing protein</fullName>
    </recommendedName>
</protein>
<dbReference type="PANTHER" id="PTHR43289:SF34">
    <property type="entry name" value="SERINE_THREONINE-PROTEIN KINASE YBDM-RELATED"/>
    <property type="match status" value="1"/>
</dbReference>
<gene>
    <name evidence="6" type="ORF">Amac_080520</name>
</gene>
<proteinExistence type="predicted"/>
<dbReference type="EMBL" id="BLAE01000059">
    <property type="protein sequence ID" value="GES14455.1"/>
    <property type="molecule type" value="Genomic_DNA"/>
</dbReference>
<dbReference type="InterPro" id="IPR011009">
    <property type="entry name" value="Kinase-like_dom_sf"/>
</dbReference>
<dbReference type="SUPFAM" id="SSF56112">
    <property type="entry name" value="Protein kinase-like (PK-like)"/>
    <property type="match status" value="1"/>
</dbReference>
<reference evidence="6 7" key="1">
    <citation type="submission" date="2019-10" db="EMBL/GenBank/DDBJ databases">
        <title>Whole genome shotgun sequence of Acrocarpospora macrocephala NBRC 16266.</title>
        <authorList>
            <person name="Ichikawa N."/>
            <person name="Kimura A."/>
            <person name="Kitahashi Y."/>
            <person name="Komaki H."/>
            <person name="Oguchi A."/>
        </authorList>
    </citation>
    <scope>NUCLEOTIDE SEQUENCE [LARGE SCALE GENOMIC DNA]</scope>
    <source>
        <strain evidence="6 7">NBRC 16266</strain>
    </source>
</reference>
<dbReference type="GO" id="GO:0005524">
    <property type="term" value="F:ATP binding"/>
    <property type="evidence" value="ECO:0007669"/>
    <property type="project" value="UniProtKB-KW"/>
</dbReference>
<feature type="domain" description="Protein kinase" evidence="5">
    <location>
        <begin position="17"/>
        <end position="271"/>
    </location>
</feature>
<dbReference type="InterPro" id="IPR000719">
    <property type="entry name" value="Prot_kinase_dom"/>
</dbReference>
<dbReference type="GO" id="GO:0004674">
    <property type="term" value="F:protein serine/threonine kinase activity"/>
    <property type="evidence" value="ECO:0007669"/>
    <property type="project" value="TreeGrafter"/>
</dbReference>
<dbReference type="PROSITE" id="PS00108">
    <property type="entry name" value="PROTEIN_KINASE_ST"/>
    <property type="match status" value="1"/>
</dbReference>
<keyword evidence="3" id="KW-0418">Kinase</keyword>
<dbReference type="CDD" id="cd14014">
    <property type="entry name" value="STKc_PknB_like"/>
    <property type="match status" value="1"/>
</dbReference>
<dbReference type="PROSITE" id="PS50011">
    <property type="entry name" value="PROTEIN_KINASE_DOM"/>
    <property type="match status" value="1"/>
</dbReference>
<dbReference type="Pfam" id="PF00069">
    <property type="entry name" value="Pkinase"/>
    <property type="match status" value="1"/>
</dbReference>
<evidence type="ECO:0000313" key="7">
    <source>
        <dbReference type="Proteomes" id="UP000331127"/>
    </source>
</evidence>
<evidence type="ECO:0000256" key="4">
    <source>
        <dbReference type="ARBA" id="ARBA00022840"/>
    </source>
</evidence>
<dbReference type="Gene3D" id="1.10.510.10">
    <property type="entry name" value="Transferase(Phosphotransferase) domain 1"/>
    <property type="match status" value="1"/>
</dbReference>